<reference evidence="2" key="1">
    <citation type="submission" date="2021-02" db="EMBL/GenBank/DDBJ databases">
        <authorList>
            <person name="Nowell W R."/>
        </authorList>
    </citation>
    <scope>NUCLEOTIDE SEQUENCE</scope>
</reference>
<dbReference type="AlphaFoldDB" id="A0A815AK43"/>
<proteinExistence type="predicted"/>
<dbReference type="Proteomes" id="UP000663852">
    <property type="component" value="Unassembled WGS sequence"/>
</dbReference>
<evidence type="ECO:0000313" key="3">
    <source>
        <dbReference type="Proteomes" id="UP000663828"/>
    </source>
</evidence>
<gene>
    <name evidence="1" type="ORF">EDS130_LOCUS5586</name>
    <name evidence="2" type="ORF">XAT740_LOCUS26651</name>
</gene>
<dbReference type="EMBL" id="CAJNOR010002176">
    <property type="protein sequence ID" value="CAF1258559.1"/>
    <property type="molecule type" value="Genomic_DNA"/>
</dbReference>
<dbReference type="Gene3D" id="3.40.630.40">
    <property type="entry name" value="Zn-dependent exopeptidases"/>
    <property type="match status" value="1"/>
</dbReference>
<protein>
    <recommendedName>
        <fullName evidence="4">N-formylglutamate amidohydrolase</fullName>
    </recommendedName>
</protein>
<evidence type="ECO:0008006" key="4">
    <source>
        <dbReference type="Google" id="ProtNLM"/>
    </source>
</evidence>
<name>A0A815AK43_ADIRI</name>
<dbReference type="OrthoDB" id="10004498at2759"/>
<comment type="caution">
    <text evidence="2">The sequence shown here is derived from an EMBL/GenBank/DDBJ whole genome shotgun (WGS) entry which is preliminary data.</text>
</comment>
<evidence type="ECO:0000313" key="1">
    <source>
        <dbReference type="EMBL" id="CAF0815699.1"/>
    </source>
</evidence>
<accession>A0A815AK43</accession>
<evidence type="ECO:0000313" key="2">
    <source>
        <dbReference type="EMBL" id="CAF1258559.1"/>
    </source>
</evidence>
<keyword evidence="3" id="KW-1185">Reference proteome</keyword>
<organism evidence="2 3">
    <name type="scientific">Adineta ricciae</name>
    <name type="common">Rotifer</name>
    <dbReference type="NCBI Taxonomy" id="249248"/>
    <lineage>
        <taxon>Eukaryota</taxon>
        <taxon>Metazoa</taxon>
        <taxon>Spiralia</taxon>
        <taxon>Gnathifera</taxon>
        <taxon>Rotifera</taxon>
        <taxon>Eurotatoria</taxon>
        <taxon>Bdelloidea</taxon>
        <taxon>Adinetida</taxon>
        <taxon>Adinetidae</taxon>
        <taxon>Adineta</taxon>
    </lineage>
</organism>
<sequence length="249" mass="27555">MTRLNLANLNLIVSSPHAGSEIPNGIPDRSPGGCRHNSTSTCTYYYNDTCADGVRCPVTTVQDFGNWDPLAELIVKELHETYGVLPFAVVANWNRKNIDFNREIVQATFQHPIAIKAYHGYHGYIERAIKKINKKFDGKGLLIDLHQHAQGKYTMVGMSLSGVQLNTNNLSCSSIERLIELSCPDDRSDCICGSKAFGTFLESNGLGTAYPSLNNPKPENKTFYQGGYITNHYSSKINAIQTELSFVVS</sequence>
<dbReference type="Proteomes" id="UP000663828">
    <property type="component" value="Unassembled WGS sequence"/>
</dbReference>
<dbReference type="EMBL" id="CAJNOJ010000015">
    <property type="protein sequence ID" value="CAF0815699.1"/>
    <property type="molecule type" value="Genomic_DNA"/>
</dbReference>